<dbReference type="PROSITE" id="PS00498">
    <property type="entry name" value="TYROSINASE_2"/>
    <property type="match status" value="1"/>
</dbReference>
<comment type="cofactor">
    <cofactor evidence="7">
        <name>Cu(2+)</name>
        <dbReference type="ChEBI" id="CHEBI:29036"/>
    </cofactor>
    <text evidence="7">Binds 2 copper ions per subunit.</text>
</comment>
<dbReference type="STRING" id="4615.A0A199VDT9"/>
<evidence type="ECO:0000259" key="11">
    <source>
        <dbReference type="PROSITE" id="PS00497"/>
    </source>
</evidence>
<dbReference type="PANTHER" id="PTHR11474:SF76">
    <property type="entry name" value="SHKT DOMAIN-CONTAINING PROTEIN"/>
    <property type="match status" value="1"/>
</dbReference>
<accession>A0A199VDT9</accession>
<reference evidence="13 14" key="1">
    <citation type="journal article" date="2016" name="DNA Res.">
        <title>The draft genome of MD-2 pineapple using hybrid error correction of long reads.</title>
        <authorList>
            <person name="Redwan R.M."/>
            <person name="Saidin A."/>
            <person name="Kumar S.V."/>
        </authorList>
    </citation>
    <scope>NUCLEOTIDE SEQUENCE [LARGE SCALE GENOMIC DNA]</scope>
    <source>
        <strain evidence="14">cv. MD2</strain>
        <tissue evidence="13">Leaf</tissue>
    </source>
</reference>
<evidence type="ECO:0000256" key="5">
    <source>
        <dbReference type="ARBA" id="ARBA00023008"/>
    </source>
</evidence>
<dbReference type="AlphaFoldDB" id="A0A199VDT9"/>
<feature type="binding site" evidence="7">
    <location>
        <position position="313"/>
    </location>
    <ligand>
        <name>Cu cation</name>
        <dbReference type="ChEBI" id="CHEBI:23378"/>
        <label>B</label>
    </ligand>
</feature>
<evidence type="ECO:0000256" key="2">
    <source>
        <dbReference type="ARBA" id="ARBA00022723"/>
    </source>
</evidence>
<feature type="binding site" evidence="7">
    <location>
        <position position="317"/>
    </location>
    <ligand>
        <name>Cu cation</name>
        <dbReference type="ChEBI" id="CHEBI:23378"/>
        <label>B</label>
    </ligand>
</feature>
<feature type="region of interest" description="Disordered" evidence="10">
    <location>
        <begin position="302"/>
        <end position="321"/>
    </location>
</feature>
<dbReference type="Gene3D" id="1.10.1280.10">
    <property type="entry name" value="Di-copper center containing domain from catechol oxidase"/>
    <property type="match status" value="1"/>
</dbReference>
<evidence type="ECO:0000259" key="12">
    <source>
        <dbReference type="PROSITE" id="PS00498"/>
    </source>
</evidence>
<dbReference type="InterPro" id="IPR008922">
    <property type="entry name" value="Di-copper_centre_dom_sf"/>
</dbReference>
<dbReference type="Pfam" id="PF12142">
    <property type="entry name" value="PPO1_DWL"/>
    <property type="match status" value="1"/>
</dbReference>
<evidence type="ECO:0000256" key="10">
    <source>
        <dbReference type="SAM" id="MobiDB-lite"/>
    </source>
</evidence>
<dbReference type="InterPro" id="IPR050316">
    <property type="entry name" value="Tyrosinase/Hemocyanin"/>
</dbReference>
<evidence type="ECO:0000313" key="13">
    <source>
        <dbReference type="EMBL" id="OAY74940.1"/>
    </source>
</evidence>
<evidence type="ECO:0000256" key="8">
    <source>
        <dbReference type="PIRSR" id="PIRSR000290-2"/>
    </source>
</evidence>
<feature type="binding site" evidence="7">
    <location>
        <position position="346"/>
    </location>
    <ligand>
        <name>Cu cation</name>
        <dbReference type="ChEBI" id="CHEBI:23378"/>
        <label>B</label>
    </ligand>
</feature>
<dbReference type="Pfam" id="PF00264">
    <property type="entry name" value="Tyrosinase"/>
    <property type="match status" value="1"/>
</dbReference>
<comment type="caution">
    <text evidence="13">The sequence shown here is derived from an EMBL/GenBank/DDBJ whole genome shotgun (WGS) entry which is preliminary data.</text>
</comment>
<feature type="cross-link" description="2'-(S-cysteinyl)-histidine (Cys-His)" evidence="9">
    <location>
        <begin position="168"/>
        <end position="185"/>
    </location>
</feature>
<dbReference type="EMBL" id="LSRQ01002222">
    <property type="protein sequence ID" value="OAY74940.1"/>
    <property type="molecule type" value="Genomic_DNA"/>
</dbReference>
<protein>
    <submittedName>
        <fullName evidence="13">Polyphenol oxidase, chloroplastic</fullName>
    </submittedName>
</protein>
<dbReference type="SUPFAM" id="SSF48056">
    <property type="entry name" value="Di-copper centre-containing domain"/>
    <property type="match status" value="1"/>
</dbReference>
<dbReference type="PROSITE" id="PS00497">
    <property type="entry name" value="TYROSINASE_1"/>
    <property type="match status" value="1"/>
</dbReference>
<gene>
    <name evidence="13" type="ORF">ACMD2_00645</name>
</gene>
<evidence type="ECO:0000313" key="14">
    <source>
        <dbReference type="Proteomes" id="UP000092600"/>
    </source>
</evidence>
<dbReference type="GO" id="GO:0004097">
    <property type="term" value="F:catechol oxidase activity"/>
    <property type="evidence" value="ECO:0007669"/>
    <property type="project" value="InterPro"/>
</dbReference>
<keyword evidence="3" id="KW-0883">Thioether bond</keyword>
<dbReference type="PANTHER" id="PTHR11474">
    <property type="entry name" value="TYROSINASE FAMILY MEMBER"/>
    <property type="match status" value="1"/>
</dbReference>
<sequence length="562" mass="61852">MASPQPRLVAPARNDHSALASPSECPRKSASKHSKENAGRPPGRVGCRGQLAGLGWLIYCAACAWLGLGLNRLAVDAAPFPGPDLSTCGPPNLPTGVQPTDCCPPYTSTVVDFKLPSPTEPLRVRPAAHLVDADYLAMYKKAVELMKALPDDDPRSFKQQANVHCAYCNSAYNQLGFPGLELDVHNSWLFFPFHRFYLYFNERILRKLICNDTFALPFWNWDAPDGMQIPSIYTDTSSPLYDNLRNANHQPPALVSLSFSGTKPPAQQIQNNLQVMKREIITGAATAQLFLGAAYRAGDQPDPGAGTVERESHSSVHWWTGDPTHKTEDMGAFYSAGRDPIFFAHHGNVDRMWYLWRGLGSTHQDFTDPDWLNSTFLFYDENAQLVRVRVQDCLDISALRYAYQDVDIPWINVTATPAKAPLTRIAFTKPQKITFPLVLDNAASATVARPAFGSTTAKEEEVLVVDGVQMEKDQLVQFDVFINAANFFQGLGPQASQFAGSFIELPHPSKKGSSTSMNTTVRFGLSELLRQIGAATDETITVTLVPRNGTVQIGGLSIEFSE</sequence>
<evidence type="ECO:0000256" key="1">
    <source>
        <dbReference type="ARBA" id="ARBA00009928"/>
    </source>
</evidence>
<feature type="binding site" evidence="7">
    <location>
        <position position="164"/>
    </location>
    <ligand>
        <name>Cu cation</name>
        <dbReference type="ChEBI" id="CHEBI:23378"/>
        <label>A</label>
    </ligand>
</feature>
<evidence type="ECO:0000256" key="9">
    <source>
        <dbReference type="PIRSR" id="PIRSR000290-3"/>
    </source>
</evidence>
<keyword evidence="5 7" id="KW-0186">Copper</keyword>
<proteinExistence type="inferred from homology"/>
<evidence type="ECO:0000256" key="3">
    <source>
        <dbReference type="ARBA" id="ARBA00022784"/>
    </source>
</evidence>
<evidence type="ECO:0000256" key="7">
    <source>
        <dbReference type="PIRSR" id="PIRSR000290-1"/>
    </source>
</evidence>
<dbReference type="GO" id="GO:0046148">
    <property type="term" value="P:pigment biosynthetic process"/>
    <property type="evidence" value="ECO:0007669"/>
    <property type="project" value="InterPro"/>
</dbReference>
<comment type="similarity">
    <text evidence="1">Belongs to the tyrosinase family.</text>
</comment>
<dbReference type="PRINTS" id="PR00092">
    <property type="entry name" value="TYROSINASE"/>
</dbReference>
<keyword evidence="4" id="KW-0560">Oxidoreductase</keyword>
<dbReference type="InterPro" id="IPR022740">
    <property type="entry name" value="Polyphenol_oxidase_C"/>
</dbReference>
<dbReference type="InterPro" id="IPR002227">
    <property type="entry name" value="Tyrosinase_Cu-bd"/>
</dbReference>
<feature type="domain" description="Tyrosinase copper-binding" evidence="12">
    <location>
        <begin position="339"/>
        <end position="350"/>
    </location>
</feature>
<dbReference type="Pfam" id="PF12143">
    <property type="entry name" value="PPO1_KFDV"/>
    <property type="match status" value="1"/>
</dbReference>
<organism evidence="13 14">
    <name type="scientific">Ananas comosus</name>
    <name type="common">Pineapple</name>
    <name type="synonym">Ananas ananas</name>
    <dbReference type="NCBI Taxonomy" id="4615"/>
    <lineage>
        <taxon>Eukaryota</taxon>
        <taxon>Viridiplantae</taxon>
        <taxon>Streptophyta</taxon>
        <taxon>Embryophyta</taxon>
        <taxon>Tracheophyta</taxon>
        <taxon>Spermatophyta</taxon>
        <taxon>Magnoliopsida</taxon>
        <taxon>Liliopsida</taxon>
        <taxon>Poales</taxon>
        <taxon>Bromeliaceae</taxon>
        <taxon>Bromelioideae</taxon>
        <taxon>Ananas</taxon>
    </lineage>
</organism>
<evidence type="ECO:0000256" key="6">
    <source>
        <dbReference type="ARBA" id="ARBA00023157"/>
    </source>
</evidence>
<feature type="binding site" evidence="7">
    <location>
        <position position="194"/>
    </location>
    <ligand>
        <name>Cu cation</name>
        <dbReference type="ChEBI" id="CHEBI:23378"/>
        <label>A</label>
    </ligand>
</feature>
<dbReference type="PIRSF" id="PIRSF000290">
    <property type="entry name" value="PPO_plant"/>
    <property type="match status" value="1"/>
</dbReference>
<evidence type="ECO:0000256" key="4">
    <source>
        <dbReference type="ARBA" id="ARBA00023002"/>
    </source>
</evidence>
<name>A0A199VDT9_ANACO</name>
<dbReference type="GO" id="GO:0046872">
    <property type="term" value="F:metal ion binding"/>
    <property type="evidence" value="ECO:0007669"/>
    <property type="project" value="UniProtKB-KW"/>
</dbReference>
<feature type="region of interest" description="Disordered" evidence="10">
    <location>
        <begin position="1"/>
        <end position="44"/>
    </location>
</feature>
<dbReference type="Proteomes" id="UP000092600">
    <property type="component" value="Unassembled WGS sequence"/>
</dbReference>
<dbReference type="InterPro" id="IPR016213">
    <property type="entry name" value="Polyphenol_oxidase"/>
</dbReference>
<keyword evidence="2 7" id="KW-0479">Metal-binding</keyword>
<dbReference type="InterPro" id="IPR022739">
    <property type="entry name" value="Polyphenol_oxidase_cen"/>
</dbReference>
<keyword evidence="6 8" id="KW-1015">Disulfide bond</keyword>
<feature type="disulfide bond" evidence="8">
    <location>
        <begin position="102"/>
        <end position="165"/>
    </location>
</feature>
<feature type="binding site" evidence="7">
    <location>
        <position position="185"/>
    </location>
    <ligand>
        <name>Cu cation</name>
        <dbReference type="ChEBI" id="CHEBI:23378"/>
        <label>A</label>
    </ligand>
</feature>
<feature type="domain" description="Tyrosinase copper-binding" evidence="11">
    <location>
        <begin position="185"/>
        <end position="202"/>
    </location>
</feature>
<feature type="disulfide bond" evidence="8">
    <location>
        <begin position="88"/>
        <end position="103"/>
    </location>
</feature>